<evidence type="ECO:0000313" key="2">
    <source>
        <dbReference type="Proteomes" id="UP000182229"/>
    </source>
</evidence>
<keyword evidence="2" id="KW-1185">Reference proteome</keyword>
<gene>
    <name evidence="1" type="ORF">BON30_19655</name>
</gene>
<dbReference type="AlphaFoldDB" id="A0A1L9BBS9"/>
<name>A0A1L9BBS9_9BACT</name>
<proteinExistence type="predicted"/>
<reference evidence="1 2" key="2">
    <citation type="submission" date="2016-12" db="EMBL/GenBank/DDBJ databases">
        <title>Draft Genome Sequence of Cystobacter ferrugineus Strain Cbfe23.</title>
        <authorList>
            <person name="Akbar S."/>
            <person name="Dowd S.E."/>
            <person name="Stevens D.C."/>
        </authorList>
    </citation>
    <scope>NUCLEOTIDE SEQUENCE [LARGE SCALE GENOMIC DNA]</scope>
    <source>
        <strain evidence="1 2">Cbfe23</strain>
    </source>
</reference>
<sequence length="122" mass="13320">MKDLEPSETPKLLRELGSFTKELPDTVIELTWQSHIRTEGNGGFCSFDVRIDGESMPVPSGLWLGATLHDANDAPVNLYLEFPGLAPGPHAVTLWTRGSNGATACIDNHGSFLRTVHVVETY</sequence>
<organism evidence="1 2">
    <name type="scientific">Cystobacter ferrugineus</name>
    <dbReference type="NCBI Taxonomy" id="83449"/>
    <lineage>
        <taxon>Bacteria</taxon>
        <taxon>Pseudomonadati</taxon>
        <taxon>Myxococcota</taxon>
        <taxon>Myxococcia</taxon>
        <taxon>Myxococcales</taxon>
        <taxon>Cystobacterineae</taxon>
        <taxon>Archangiaceae</taxon>
        <taxon>Cystobacter</taxon>
    </lineage>
</organism>
<reference evidence="2" key="1">
    <citation type="submission" date="2016-11" db="EMBL/GenBank/DDBJ databases">
        <authorList>
            <person name="Shukria A."/>
            <person name="Stevens D.C."/>
        </authorList>
    </citation>
    <scope>NUCLEOTIDE SEQUENCE [LARGE SCALE GENOMIC DNA]</scope>
    <source>
        <strain evidence="2">Cbfe23</strain>
    </source>
</reference>
<dbReference type="EMBL" id="MPIN01000004">
    <property type="protein sequence ID" value="OJH39691.1"/>
    <property type="molecule type" value="Genomic_DNA"/>
</dbReference>
<evidence type="ECO:0000313" key="1">
    <source>
        <dbReference type="EMBL" id="OJH39691.1"/>
    </source>
</evidence>
<dbReference type="Proteomes" id="UP000182229">
    <property type="component" value="Unassembled WGS sequence"/>
</dbReference>
<comment type="caution">
    <text evidence="1">The sequence shown here is derived from an EMBL/GenBank/DDBJ whole genome shotgun (WGS) entry which is preliminary data.</text>
</comment>
<protein>
    <submittedName>
        <fullName evidence="1">Uncharacterized protein</fullName>
    </submittedName>
</protein>
<accession>A0A1L9BBS9</accession>